<evidence type="ECO:0000256" key="1">
    <source>
        <dbReference type="ARBA" id="ARBA00001971"/>
    </source>
</evidence>
<keyword evidence="3 8" id="KW-0349">Heme</keyword>
<dbReference type="GO" id="GO:0016705">
    <property type="term" value="F:oxidoreductase activity, acting on paired donors, with incorporation or reduction of molecular oxygen"/>
    <property type="evidence" value="ECO:0007669"/>
    <property type="project" value="InterPro"/>
</dbReference>
<dbReference type="PRINTS" id="PR00463">
    <property type="entry name" value="EP450I"/>
</dbReference>
<evidence type="ECO:0000256" key="7">
    <source>
        <dbReference type="ARBA" id="ARBA00023033"/>
    </source>
</evidence>
<dbReference type="GO" id="GO:0020037">
    <property type="term" value="F:heme binding"/>
    <property type="evidence" value="ECO:0007669"/>
    <property type="project" value="InterPro"/>
</dbReference>
<evidence type="ECO:0000256" key="8">
    <source>
        <dbReference type="PIRSR" id="PIRSR602401-1"/>
    </source>
</evidence>
<dbReference type="AlphaFoldDB" id="A0AAW0R0W9"/>
<organism evidence="11 12">
    <name type="scientific">Apiospora kogelbergensis</name>
    <dbReference type="NCBI Taxonomy" id="1337665"/>
    <lineage>
        <taxon>Eukaryota</taxon>
        <taxon>Fungi</taxon>
        <taxon>Dikarya</taxon>
        <taxon>Ascomycota</taxon>
        <taxon>Pezizomycotina</taxon>
        <taxon>Sordariomycetes</taxon>
        <taxon>Xylariomycetidae</taxon>
        <taxon>Amphisphaeriales</taxon>
        <taxon>Apiosporaceae</taxon>
        <taxon>Apiospora</taxon>
    </lineage>
</organism>
<feature type="transmembrane region" description="Helical" evidence="10">
    <location>
        <begin position="6"/>
        <end position="25"/>
    </location>
</feature>
<feature type="binding site" description="axial binding residue" evidence="8">
    <location>
        <position position="450"/>
    </location>
    <ligand>
        <name>heme</name>
        <dbReference type="ChEBI" id="CHEBI:30413"/>
    </ligand>
    <ligandPart>
        <name>Fe</name>
        <dbReference type="ChEBI" id="CHEBI:18248"/>
    </ligandPart>
</feature>
<reference evidence="11 12" key="1">
    <citation type="submission" date="2023-01" db="EMBL/GenBank/DDBJ databases">
        <title>Analysis of 21 Apiospora genomes using comparative genomics revels a genus with tremendous synthesis potential of carbohydrate active enzymes and secondary metabolites.</title>
        <authorList>
            <person name="Sorensen T."/>
        </authorList>
    </citation>
    <scope>NUCLEOTIDE SEQUENCE [LARGE SCALE GENOMIC DNA]</scope>
    <source>
        <strain evidence="11 12">CBS 117206</strain>
    </source>
</reference>
<dbReference type="GO" id="GO:0004497">
    <property type="term" value="F:monooxygenase activity"/>
    <property type="evidence" value="ECO:0007669"/>
    <property type="project" value="UniProtKB-KW"/>
</dbReference>
<accession>A0AAW0R0W9</accession>
<evidence type="ECO:0000313" key="11">
    <source>
        <dbReference type="EMBL" id="KAK8120911.1"/>
    </source>
</evidence>
<keyword evidence="5 9" id="KW-0560">Oxidoreductase</keyword>
<evidence type="ECO:0000256" key="6">
    <source>
        <dbReference type="ARBA" id="ARBA00023004"/>
    </source>
</evidence>
<keyword evidence="10" id="KW-1133">Transmembrane helix</keyword>
<evidence type="ECO:0000256" key="9">
    <source>
        <dbReference type="RuleBase" id="RU000461"/>
    </source>
</evidence>
<dbReference type="SUPFAM" id="SSF48264">
    <property type="entry name" value="Cytochrome P450"/>
    <property type="match status" value="1"/>
</dbReference>
<dbReference type="InterPro" id="IPR001128">
    <property type="entry name" value="Cyt_P450"/>
</dbReference>
<keyword evidence="10" id="KW-0812">Transmembrane</keyword>
<evidence type="ECO:0000256" key="5">
    <source>
        <dbReference type="ARBA" id="ARBA00023002"/>
    </source>
</evidence>
<keyword evidence="4 8" id="KW-0479">Metal-binding</keyword>
<evidence type="ECO:0000313" key="12">
    <source>
        <dbReference type="Proteomes" id="UP001392437"/>
    </source>
</evidence>
<protein>
    <recommendedName>
        <fullName evidence="13">Cytochrome P450</fullName>
    </recommendedName>
</protein>
<evidence type="ECO:0000256" key="3">
    <source>
        <dbReference type="ARBA" id="ARBA00022617"/>
    </source>
</evidence>
<keyword evidence="12" id="KW-1185">Reference proteome</keyword>
<keyword evidence="6 8" id="KW-0408">Iron</keyword>
<dbReference type="InterPro" id="IPR050121">
    <property type="entry name" value="Cytochrome_P450_monoxygenase"/>
</dbReference>
<dbReference type="CDD" id="cd11062">
    <property type="entry name" value="CYP58-like"/>
    <property type="match status" value="1"/>
</dbReference>
<dbReference type="Proteomes" id="UP001392437">
    <property type="component" value="Unassembled WGS sequence"/>
</dbReference>
<dbReference type="PRINTS" id="PR00385">
    <property type="entry name" value="P450"/>
</dbReference>
<keyword evidence="7 9" id="KW-0503">Monooxygenase</keyword>
<evidence type="ECO:0000256" key="2">
    <source>
        <dbReference type="ARBA" id="ARBA00010617"/>
    </source>
</evidence>
<evidence type="ECO:0000256" key="10">
    <source>
        <dbReference type="SAM" id="Phobius"/>
    </source>
</evidence>
<dbReference type="InterPro" id="IPR002401">
    <property type="entry name" value="Cyt_P450_E_grp-I"/>
</dbReference>
<dbReference type="PANTHER" id="PTHR24305:SF157">
    <property type="entry name" value="N-ACETYLTRYPTOPHAN 6-HYDROXYLASE IVOC-RELATED"/>
    <property type="match status" value="1"/>
</dbReference>
<dbReference type="InterPro" id="IPR036396">
    <property type="entry name" value="Cyt_P450_sf"/>
</dbReference>
<dbReference type="GO" id="GO:0005506">
    <property type="term" value="F:iron ion binding"/>
    <property type="evidence" value="ECO:0007669"/>
    <property type="project" value="InterPro"/>
</dbReference>
<name>A0AAW0R0W9_9PEZI</name>
<sequence>MILNIVWLWATIAAPIVLFLGRIVYNVFFHPLRNFPGPRMAGATGLWRAYKEVVLQQNVAQELLGLHKQYGDVIRVSPNELHFGKPSAFHEIYNNTKRWDKDDELYNVTGFKSGSFVYRKYAQAKERREVLMPMFSKKAIQNIEGLVWQNAAKLASAITKMNSAQQSIDLLYAFRSFTLDTIMSFTFGNNIGALDAPLFRDPLILGMDATLPALPTLKNFSWIRRLTYAFPPTLVMQLLPNADVIAPRVYQVRDIIHRQLQAVLNSPGKLEDAPHQTIFHRMLDAKAWRTKVLPDLTELHDEGFTLVFAGSNTVADTLIMGHWHLLRKPELLKALREELLSVWPFLGTRPNLADLESLPLLAATIKESLRFIPSGVSLTRVVPAQGAEICGRHIPAGAAVGMGILHVHQSEEIFEDALNFKPARWLPGEHKKGDNLEHWLVPFSRGPRACFGVNLSMCELYIAYATMLRHFDMSLDGTTVEDMQWRECIAAAYPRRHLHAWCQPLEA</sequence>
<dbReference type="EMBL" id="JAQQWP010000004">
    <property type="protein sequence ID" value="KAK8120911.1"/>
    <property type="molecule type" value="Genomic_DNA"/>
</dbReference>
<dbReference type="PANTHER" id="PTHR24305">
    <property type="entry name" value="CYTOCHROME P450"/>
    <property type="match status" value="1"/>
</dbReference>
<evidence type="ECO:0008006" key="13">
    <source>
        <dbReference type="Google" id="ProtNLM"/>
    </source>
</evidence>
<keyword evidence="10" id="KW-0472">Membrane</keyword>
<dbReference type="Pfam" id="PF00067">
    <property type="entry name" value="p450"/>
    <property type="match status" value="1"/>
</dbReference>
<dbReference type="InterPro" id="IPR017972">
    <property type="entry name" value="Cyt_P450_CS"/>
</dbReference>
<comment type="cofactor">
    <cofactor evidence="1 8">
        <name>heme</name>
        <dbReference type="ChEBI" id="CHEBI:30413"/>
    </cofactor>
</comment>
<dbReference type="Gene3D" id="1.10.630.10">
    <property type="entry name" value="Cytochrome P450"/>
    <property type="match status" value="1"/>
</dbReference>
<proteinExistence type="inferred from homology"/>
<comment type="similarity">
    <text evidence="2 9">Belongs to the cytochrome P450 family.</text>
</comment>
<comment type="caution">
    <text evidence="11">The sequence shown here is derived from an EMBL/GenBank/DDBJ whole genome shotgun (WGS) entry which is preliminary data.</text>
</comment>
<evidence type="ECO:0000256" key="4">
    <source>
        <dbReference type="ARBA" id="ARBA00022723"/>
    </source>
</evidence>
<dbReference type="PROSITE" id="PS00086">
    <property type="entry name" value="CYTOCHROME_P450"/>
    <property type="match status" value="1"/>
</dbReference>
<gene>
    <name evidence="11" type="ORF">PG999_005031</name>
</gene>